<protein>
    <submittedName>
        <fullName evidence="2">Uncharacterized protein</fullName>
    </submittedName>
</protein>
<accession>A0A8J3N148</accession>
<dbReference type="RefSeq" id="WP_220201896.1">
    <property type="nucleotide sequence ID" value="NZ_BNJK01000001.1"/>
</dbReference>
<dbReference type="AlphaFoldDB" id="A0A8J3N148"/>
<feature type="transmembrane region" description="Helical" evidence="1">
    <location>
        <begin position="95"/>
        <end position="117"/>
    </location>
</feature>
<feature type="transmembrane region" description="Helical" evidence="1">
    <location>
        <begin position="40"/>
        <end position="59"/>
    </location>
</feature>
<evidence type="ECO:0000313" key="3">
    <source>
        <dbReference type="Proteomes" id="UP000597444"/>
    </source>
</evidence>
<dbReference type="EMBL" id="BNJK01000001">
    <property type="protein sequence ID" value="GHO90962.1"/>
    <property type="molecule type" value="Genomic_DNA"/>
</dbReference>
<evidence type="ECO:0000256" key="1">
    <source>
        <dbReference type="SAM" id="Phobius"/>
    </source>
</evidence>
<sequence>MKKTVHILHWVGGIAGLGVLALGLFIWISGMNLPTLQMVHASLGLIFVLSLLIIGIIAVQNRGTRLLGAVCIVYAPLVPVFGIVQMILLVGDLHWIIRTAHLLVGLVAFVLLGMTGMRYLRLKQSEREVSKVPQLVR</sequence>
<gene>
    <name evidence="2" type="ORF">KSF_010100</name>
</gene>
<feature type="transmembrane region" description="Helical" evidence="1">
    <location>
        <begin position="66"/>
        <end position="89"/>
    </location>
</feature>
<keyword evidence="1" id="KW-0812">Transmembrane</keyword>
<feature type="transmembrane region" description="Helical" evidence="1">
    <location>
        <begin position="7"/>
        <end position="28"/>
    </location>
</feature>
<evidence type="ECO:0000313" key="2">
    <source>
        <dbReference type="EMBL" id="GHO90962.1"/>
    </source>
</evidence>
<keyword evidence="3" id="KW-1185">Reference proteome</keyword>
<reference evidence="2" key="1">
    <citation type="submission" date="2020-10" db="EMBL/GenBank/DDBJ databases">
        <title>Taxonomic study of unclassified bacteria belonging to the class Ktedonobacteria.</title>
        <authorList>
            <person name="Yabe S."/>
            <person name="Wang C.M."/>
            <person name="Zheng Y."/>
            <person name="Sakai Y."/>
            <person name="Cavaletti L."/>
            <person name="Monciardini P."/>
            <person name="Donadio S."/>
        </authorList>
    </citation>
    <scope>NUCLEOTIDE SEQUENCE</scope>
    <source>
        <strain evidence="2">ID150040</strain>
    </source>
</reference>
<comment type="caution">
    <text evidence="2">The sequence shown here is derived from an EMBL/GenBank/DDBJ whole genome shotgun (WGS) entry which is preliminary data.</text>
</comment>
<dbReference type="Proteomes" id="UP000597444">
    <property type="component" value="Unassembled WGS sequence"/>
</dbReference>
<name>A0A8J3N148_9CHLR</name>
<organism evidence="2 3">
    <name type="scientific">Reticulibacter mediterranei</name>
    <dbReference type="NCBI Taxonomy" id="2778369"/>
    <lineage>
        <taxon>Bacteria</taxon>
        <taxon>Bacillati</taxon>
        <taxon>Chloroflexota</taxon>
        <taxon>Ktedonobacteria</taxon>
        <taxon>Ktedonobacterales</taxon>
        <taxon>Reticulibacteraceae</taxon>
        <taxon>Reticulibacter</taxon>
    </lineage>
</organism>
<keyword evidence="1" id="KW-1133">Transmembrane helix</keyword>
<proteinExistence type="predicted"/>
<keyword evidence="1" id="KW-0472">Membrane</keyword>